<dbReference type="Proteomes" id="UP001595766">
    <property type="component" value="Unassembled WGS sequence"/>
</dbReference>
<organism evidence="1 2">
    <name type="scientific">Belliella kenyensis</name>
    <dbReference type="NCBI Taxonomy" id="1472724"/>
    <lineage>
        <taxon>Bacteria</taxon>
        <taxon>Pseudomonadati</taxon>
        <taxon>Bacteroidota</taxon>
        <taxon>Cytophagia</taxon>
        <taxon>Cytophagales</taxon>
        <taxon>Cyclobacteriaceae</taxon>
        <taxon>Belliella</taxon>
    </lineage>
</organism>
<dbReference type="Pfam" id="PF13970">
    <property type="entry name" value="DUF4221"/>
    <property type="match status" value="1"/>
</dbReference>
<keyword evidence="2" id="KW-1185">Reference proteome</keyword>
<dbReference type="EMBL" id="JBHSAV010000005">
    <property type="protein sequence ID" value="MFC3975495.1"/>
    <property type="molecule type" value="Genomic_DNA"/>
</dbReference>
<name>A0ABV8EHX5_9BACT</name>
<evidence type="ECO:0000313" key="2">
    <source>
        <dbReference type="Proteomes" id="UP001595766"/>
    </source>
</evidence>
<accession>A0ABV8EHX5</accession>
<reference evidence="2" key="1">
    <citation type="journal article" date="2019" name="Int. J. Syst. Evol. Microbiol.">
        <title>The Global Catalogue of Microorganisms (GCM) 10K type strain sequencing project: providing services to taxonomists for standard genome sequencing and annotation.</title>
        <authorList>
            <consortium name="The Broad Institute Genomics Platform"/>
            <consortium name="The Broad Institute Genome Sequencing Center for Infectious Disease"/>
            <person name="Wu L."/>
            <person name="Ma J."/>
        </authorList>
    </citation>
    <scope>NUCLEOTIDE SEQUENCE [LARGE SCALE GENOMIC DNA]</scope>
    <source>
        <strain evidence="2">CECT 8551</strain>
    </source>
</reference>
<evidence type="ECO:0000313" key="1">
    <source>
        <dbReference type="EMBL" id="MFC3975495.1"/>
    </source>
</evidence>
<dbReference type="RefSeq" id="WP_241297493.1">
    <property type="nucleotide sequence ID" value="NZ_JAKZGR010000022.1"/>
</dbReference>
<proteinExistence type="predicted"/>
<comment type="caution">
    <text evidence="1">The sequence shown here is derived from an EMBL/GenBank/DDBJ whole genome shotgun (WGS) entry which is preliminary data.</text>
</comment>
<gene>
    <name evidence="1" type="ORF">ACFOUP_03810</name>
</gene>
<dbReference type="InterPro" id="IPR025316">
    <property type="entry name" value="DUF4221"/>
</dbReference>
<sequence>MKKTILYSLFLALITLFFLSCKSDTTIDKVLLSYEVLERIQIPLDSSVSTRTIKTQLIETDSTRILAVMPSNTMSIDFYDLKNGEKFHSIKFSTDGRHRVNRLNGFEYLNVDTVFVVNYPPAIMIFDFEGNKINQVKIEGEDQYVQSIMSTNSLPLFITQGKILGAYPFITRFWETPSKQVSDFKHIYEIDKKNDLSLAWKEFYLPNGFWDKGKVSPSFSWALKGDSILTLFNEDPRIQIFSISQNRVLDLVELQAPERFEFVRYFKRPDGNKGVLNELDKGVFRNIIYDAYRKVYYVFYDLPANPEKYVIPIYELHVVRPDFKIFVLDEKFNYLGESKFIDFEGDSYGAFVGKAGLYLPVNGEYNEYYTEDFLLFDVLHFNLTASNE</sequence>
<protein>
    <submittedName>
        <fullName evidence="1">DUF4221 family protein</fullName>
    </submittedName>
</protein>
<dbReference type="PROSITE" id="PS51257">
    <property type="entry name" value="PROKAR_LIPOPROTEIN"/>
    <property type="match status" value="1"/>
</dbReference>